<sequence>MKTSFIKLSMEQCSKKEIDNEEMKKSVVGCLRCLTFLKLLVLAASTWQDVENSYLRLKGTLSYGLIYGV</sequence>
<accession>A0AAP0M9L2</accession>
<evidence type="ECO:0000313" key="1">
    <source>
        <dbReference type="EMBL" id="KAK9200564.1"/>
    </source>
</evidence>
<organism evidence="1 2">
    <name type="scientific">Citrus x changshan-huyou</name>
    <dbReference type="NCBI Taxonomy" id="2935761"/>
    <lineage>
        <taxon>Eukaryota</taxon>
        <taxon>Viridiplantae</taxon>
        <taxon>Streptophyta</taxon>
        <taxon>Embryophyta</taxon>
        <taxon>Tracheophyta</taxon>
        <taxon>Spermatophyta</taxon>
        <taxon>Magnoliopsida</taxon>
        <taxon>eudicotyledons</taxon>
        <taxon>Gunneridae</taxon>
        <taxon>Pentapetalae</taxon>
        <taxon>rosids</taxon>
        <taxon>malvids</taxon>
        <taxon>Sapindales</taxon>
        <taxon>Rutaceae</taxon>
        <taxon>Aurantioideae</taxon>
        <taxon>Citrus</taxon>
    </lineage>
</organism>
<evidence type="ECO:0000313" key="2">
    <source>
        <dbReference type="Proteomes" id="UP001428341"/>
    </source>
</evidence>
<keyword evidence="2" id="KW-1185">Reference proteome</keyword>
<dbReference type="Proteomes" id="UP001428341">
    <property type="component" value="Unassembled WGS sequence"/>
</dbReference>
<name>A0AAP0M9L2_9ROSI</name>
<proteinExistence type="predicted"/>
<comment type="caution">
    <text evidence="1">The sequence shown here is derived from an EMBL/GenBank/DDBJ whole genome shotgun (WGS) entry which is preliminary data.</text>
</comment>
<reference evidence="1 2" key="1">
    <citation type="submission" date="2024-05" db="EMBL/GenBank/DDBJ databases">
        <title>Haplotype-resolved chromosome-level genome assembly of Huyou (Citrus changshanensis).</title>
        <authorList>
            <person name="Miao C."/>
            <person name="Chen W."/>
            <person name="Wu Y."/>
            <person name="Wang L."/>
            <person name="Zhao S."/>
            <person name="Grierson D."/>
            <person name="Xu C."/>
            <person name="Chen K."/>
        </authorList>
    </citation>
    <scope>NUCLEOTIDE SEQUENCE [LARGE SCALE GENOMIC DNA]</scope>
    <source>
        <strain evidence="1">01-14</strain>
        <tissue evidence="1">Leaf</tissue>
    </source>
</reference>
<dbReference type="EMBL" id="JBCGBO010000005">
    <property type="protein sequence ID" value="KAK9200564.1"/>
    <property type="molecule type" value="Genomic_DNA"/>
</dbReference>
<protein>
    <submittedName>
        <fullName evidence="1">Uncharacterized protein</fullName>
    </submittedName>
</protein>
<dbReference type="AlphaFoldDB" id="A0AAP0M9L2"/>
<gene>
    <name evidence="1" type="ORF">WN944_015762</name>
</gene>